<evidence type="ECO:0000313" key="7">
    <source>
        <dbReference type="EMBL" id="KAK4752644.1"/>
    </source>
</evidence>
<keyword evidence="2" id="KW-0328">Glycosyltransferase</keyword>
<dbReference type="EMBL" id="JAXIOK010000016">
    <property type="protein sequence ID" value="KAK4752644.1"/>
    <property type="molecule type" value="Genomic_DNA"/>
</dbReference>
<dbReference type="InterPro" id="IPR049625">
    <property type="entry name" value="Glyco_transf_61_cat"/>
</dbReference>
<dbReference type="AlphaFoldDB" id="A0AAN7PRF2"/>
<dbReference type="InterPro" id="IPR007657">
    <property type="entry name" value="Glycosyltransferase_61"/>
</dbReference>
<comment type="subcellular location">
    <subcellularLocation>
        <location evidence="1">Golgi apparatus membrane</location>
        <topology evidence="1">Single-pass type II membrane protein</topology>
    </subcellularLocation>
</comment>
<protein>
    <recommendedName>
        <fullName evidence="6">Glycosyltransferase 61 catalytic domain-containing protein</fullName>
    </recommendedName>
</protein>
<accession>A0AAN7PRF2</accession>
<dbReference type="Pfam" id="PF04577">
    <property type="entry name" value="Glyco_transf_61"/>
    <property type="match status" value="1"/>
</dbReference>
<feature type="transmembrane region" description="Helical" evidence="5">
    <location>
        <begin position="49"/>
        <end position="68"/>
    </location>
</feature>
<evidence type="ECO:0000256" key="4">
    <source>
        <dbReference type="ARBA" id="ARBA00023180"/>
    </source>
</evidence>
<gene>
    <name evidence="7" type="ORF">SAY87_021442</name>
</gene>
<sequence length="555" mass="62173">MYSCRISIGCKRTEINYLLRKRSDWGEGDSEREGETRERDAMNRRNSTLAKAVIFLFALNSLSLYLYFHPTRVNRPPLSVNSFLQADNLSLLADDSPSLSDLKPWPILPSYLPWWAGNSTVRTHSCEAYFGNGFSQRHEVLRSRGGSGWFRCFFSETLRSSVCEGGRLRMLPERIKMSRGGERLEDVMGRGEDDEFPAFNDGAFEIEGGGGGRGEFGFGTGSGRKLVDGDFLNNYVPAGGISRHTMRDLLGSIRIVGTKDFICDQWVEEPTLMVTRFEYANLFHTITDWYSGYVSSRVTGLPSRPLVVFVDGHCKSPMEETWKALFSGFSYAKSFNGSVCFRHAIFSPLGYETALFKGLSEHINCKGSGAHDLWKNPDDQKTARLSEFGEMIRAVFGFPVNRHQQEKSWPVHSVLFVRREDYLAHPRHSGKPESRLSNEQEVFDAIKEWASNHLACKINVVNGLFAHMSMKEQVQAIQDASVIIGAHGAGLTHIITATSGTVIFEIISSLYRRPHFALIAQWKGLEYNAMNLAGSHASPAKVVDKLSDIMKGLGC</sequence>
<evidence type="ECO:0000256" key="3">
    <source>
        <dbReference type="ARBA" id="ARBA00022679"/>
    </source>
</evidence>
<dbReference type="PANTHER" id="PTHR48437">
    <property type="entry name" value="INITIATOR BINDING DOMAIN-CONTAINING PROTEIN"/>
    <property type="match status" value="1"/>
</dbReference>
<evidence type="ECO:0000256" key="1">
    <source>
        <dbReference type="ARBA" id="ARBA00004323"/>
    </source>
</evidence>
<dbReference type="GO" id="GO:0000139">
    <property type="term" value="C:Golgi membrane"/>
    <property type="evidence" value="ECO:0007669"/>
    <property type="project" value="UniProtKB-SubCell"/>
</dbReference>
<evidence type="ECO:0000259" key="6">
    <source>
        <dbReference type="Pfam" id="PF04577"/>
    </source>
</evidence>
<keyword evidence="5" id="KW-1133">Transmembrane helix</keyword>
<feature type="domain" description="Glycosyltransferase 61 catalytic" evidence="6">
    <location>
        <begin position="396"/>
        <end position="503"/>
    </location>
</feature>
<reference evidence="7 8" key="1">
    <citation type="journal article" date="2023" name="Hortic Res">
        <title>Pangenome of water caltrop reveals structural variations and asymmetric subgenome divergence after allopolyploidization.</title>
        <authorList>
            <person name="Zhang X."/>
            <person name="Chen Y."/>
            <person name="Wang L."/>
            <person name="Yuan Y."/>
            <person name="Fang M."/>
            <person name="Shi L."/>
            <person name="Lu R."/>
            <person name="Comes H.P."/>
            <person name="Ma Y."/>
            <person name="Chen Y."/>
            <person name="Huang G."/>
            <person name="Zhou Y."/>
            <person name="Zheng Z."/>
            <person name="Qiu Y."/>
        </authorList>
    </citation>
    <scope>NUCLEOTIDE SEQUENCE [LARGE SCALE GENOMIC DNA]</scope>
    <source>
        <tissue evidence="7">Roots</tissue>
    </source>
</reference>
<evidence type="ECO:0000313" key="8">
    <source>
        <dbReference type="Proteomes" id="UP001345219"/>
    </source>
</evidence>
<evidence type="ECO:0000256" key="5">
    <source>
        <dbReference type="SAM" id="Phobius"/>
    </source>
</evidence>
<dbReference type="Proteomes" id="UP001345219">
    <property type="component" value="Chromosome 16"/>
</dbReference>
<organism evidence="7 8">
    <name type="scientific">Trapa incisa</name>
    <dbReference type="NCBI Taxonomy" id="236973"/>
    <lineage>
        <taxon>Eukaryota</taxon>
        <taxon>Viridiplantae</taxon>
        <taxon>Streptophyta</taxon>
        <taxon>Embryophyta</taxon>
        <taxon>Tracheophyta</taxon>
        <taxon>Spermatophyta</taxon>
        <taxon>Magnoliopsida</taxon>
        <taxon>eudicotyledons</taxon>
        <taxon>Gunneridae</taxon>
        <taxon>Pentapetalae</taxon>
        <taxon>rosids</taxon>
        <taxon>malvids</taxon>
        <taxon>Myrtales</taxon>
        <taxon>Lythraceae</taxon>
        <taxon>Trapa</taxon>
    </lineage>
</organism>
<keyword evidence="3" id="KW-0808">Transferase</keyword>
<comment type="caution">
    <text evidence="7">The sequence shown here is derived from an EMBL/GenBank/DDBJ whole genome shotgun (WGS) entry which is preliminary data.</text>
</comment>
<dbReference type="PANTHER" id="PTHR48437:SF1">
    <property type="entry name" value="INITIATOR BINDING DOMAIN-CONTAINING PROTEIN"/>
    <property type="match status" value="1"/>
</dbReference>
<name>A0AAN7PRF2_9MYRT</name>
<keyword evidence="5" id="KW-0472">Membrane</keyword>
<dbReference type="GO" id="GO:0016763">
    <property type="term" value="F:pentosyltransferase activity"/>
    <property type="evidence" value="ECO:0007669"/>
    <property type="project" value="UniProtKB-ARBA"/>
</dbReference>
<keyword evidence="5" id="KW-0812">Transmembrane</keyword>
<evidence type="ECO:0000256" key="2">
    <source>
        <dbReference type="ARBA" id="ARBA00022676"/>
    </source>
</evidence>
<keyword evidence="8" id="KW-1185">Reference proteome</keyword>
<keyword evidence="4" id="KW-0325">Glycoprotein</keyword>
<proteinExistence type="predicted"/>